<sequence>MATEFNAFEMAQRQFDAVADKLQLDEGIRELLRWPQRE</sequence>
<evidence type="ECO:0000313" key="1">
    <source>
        <dbReference type="EMBL" id="GAG05561.1"/>
    </source>
</evidence>
<organism evidence="1">
    <name type="scientific">marine sediment metagenome</name>
    <dbReference type="NCBI Taxonomy" id="412755"/>
    <lineage>
        <taxon>unclassified sequences</taxon>
        <taxon>metagenomes</taxon>
        <taxon>ecological metagenomes</taxon>
    </lineage>
</organism>
<gene>
    <name evidence="1" type="ORF">S01H1_46147</name>
</gene>
<feature type="non-terminal residue" evidence="1">
    <location>
        <position position="38"/>
    </location>
</feature>
<protein>
    <submittedName>
        <fullName evidence="1">Uncharacterized protein</fullName>
    </submittedName>
</protein>
<comment type="caution">
    <text evidence="1">The sequence shown here is derived from an EMBL/GenBank/DDBJ whole genome shotgun (WGS) entry which is preliminary data.</text>
</comment>
<proteinExistence type="predicted"/>
<dbReference type="EMBL" id="BARS01029526">
    <property type="protein sequence ID" value="GAG05561.1"/>
    <property type="molecule type" value="Genomic_DNA"/>
</dbReference>
<accession>X0VYL6</accession>
<dbReference type="AlphaFoldDB" id="X0VYL6"/>
<reference evidence="1" key="1">
    <citation type="journal article" date="2014" name="Front. Microbiol.">
        <title>High frequency of phylogenetically diverse reductive dehalogenase-homologous genes in deep subseafloor sedimentary metagenomes.</title>
        <authorList>
            <person name="Kawai M."/>
            <person name="Futagami T."/>
            <person name="Toyoda A."/>
            <person name="Takaki Y."/>
            <person name="Nishi S."/>
            <person name="Hori S."/>
            <person name="Arai W."/>
            <person name="Tsubouchi T."/>
            <person name="Morono Y."/>
            <person name="Uchiyama I."/>
            <person name="Ito T."/>
            <person name="Fujiyama A."/>
            <person name="Inagaki F."/>
            <person name="Takami H."/>
        </authorList>
    </citation>
    <scope>NUCLEOTIDE SEQUENCE</scope>
    <source>
        <strain evidence="1">Expedition CK06-06</strain>
    </source>
</reference>
<name>X0VYL6_9ZZZZ</name>
<dbReference type="Gene3D" id="1.10.8.1210">
    <property type="match status" value="1"/>
</dbReference>